<sequence>MTICESNHEEIIFESMRDELRHLFDVGVGDADWSSMRLDERAAWLREMIERVFAGDAAQHA</sequence>
<reference evidence="1" key="1">
    <citation type="submission" date="2024-05" db="EMBL/GenBank/DDBJ databases">
        <authorList>
            <person name="Kim S."/>
            <person name="Heo J."/>
            <person name="Choi H."/>
            <person name="Choi Y."/>
            <person name="Kwon S.-W."/>
            <person name="Kim Y."/>
        </authorList>
    </citation>
    <scope>NUCLEOTIDE SEQUENCE</scope>
    <source>
        <strain evidence="1">KACC 23698</strain>
    </source>
</reference>
<dbReference type="AlphaFoldDB" id="A0AAU7J8Q9"/>
<gene>
    <name evidence="1" type="ORF">ABEG18_13350</name>
</gene>
<protein>
    <submittedName>
        <fullName evidence="1">Uncharacterized protein</fullName>
    </submittedName>
</protein>
<proteinExistence type="predicted"/>
<dbReference type="EMBL" id="CP157484">
    <property type="protein sequence ID" value="XBO36737.1"/>
    <property type="molecule type" value="Genomic_DNA"/>
</dbReference>
<accession>A0AAU7J8Q9</accession>
<evidence type="ECO:0000313" key="1">
    <source>
        <dbReference type="EMBL" id="XBO36737.1"/>
    </source>
</evidence>
<organism evidence="1">
    <name type="scientific">Alsobacter sp. KACC 23698</name>
    <dbReference type="NCBI Taxonomy" id="3149229"/>
    <lineage>
        <taxon>Bacteria</taxon>
        <taxon>Pseudomonadati</taxon>
        <taxon>Pseudomonadota</taxon>
        <taxon>Alphaproteobacteria</taxon>
        <taxon>Hyphomicrobiales</taxon>
        <taxon>Alsobacteraceae</taxon>
        <taxon>Alsobacter</taxon>
    </lineage>
</organism>
<name>A0AAU7J8Q9_9HYPH</name>
<dbReference type="RefSeq" id="WP_406853552.1">
    <property type="nucleotide sequence ID" value="NZ_CP157484.1"/>
</dbReference>